<keyword evidence="4" id="KW-1185">Reference proteome</keyword>
<feature type="compositionally biased region" description="Basic and acidic residues" evidence="1">
    <location>
        <begin position="316"/>
        <end position="327"/>
    </location>
</feature>
<reference evidence="3 4" key="1">
    <citation type="submission" date="2024-01" db="EMBL/GenBank/DDBJ databases">
        <title>The complete chloroplast genome sequence of Lithospermum erythrorhizon: insights into the phylogenetic relationship among Boraginaceae species and the maternal lineages of purple gromwells.</title>
        <authorList>
            <person name="Okada T."/>
            <person name="Watanabe K."/>
        </authorList>
    </citation>
    <scope>NUCLEOTIDE SEQUENCE [LARGE SCALE GENOMIC DNA]</scope>
</reference>
<proteinExistence type="predicted"/>
<comment type="caution">
    <text evidence="3">The sequence shown here is derived from an EMBL/GenBank/DDBJ whole genome shotgun (WGS) entry which is preliminary data.</text>
</comment>
<dbReference type="PANTHER" id="PTHR31672:SF13">
    <property type="entry name" value="F-BOX PROTEIN CPR30-LIKE"/>
    <property type="match status" value="1"/>
</dbReference>
<evidence type="ECO:0000256" key="1">
    <source>
        <dbReference type="SAM" id="MobiDB-lite"/>
    </source>
</evidence>
<dbReference type="InterPro" id="IPR050796">
    <property type="entry name" value="SCF_F-box_component"/>
</dbReference>
<protein>
    <recommendedName>
        <fullName evidence="2">F-box associated beta-propeller type 3 domain-containing protein</fullName>
    </recommendedName>
</protein>
<sequence>MKLVLSDEPPLRIASFVLDELGNPLLQFEEGSLKFPQPFDVSNFDPQIMCSCQGLLCLGFEEGFLLWNPITRTHHVFRKDPFREERVTKGEYVSVHGLGYDARLHDFKFIKVNQFEGHDENGINFESQVLVYSLNKQRWARLDSHEFSYNLEIQRVVTDVFVNGCLHYIVNKKNKGEADIIDSESLICAFNVSTETYLLIPKPSYVNLDHKFEVGVMDECLCMIVKENDARNFRLLEMREYGNGSSWMRPIASTENENRKHVLMDGDRKLSCFDVGNNSLSNNHYCNFEEVCVFYESQLDLDTPDDDTPTSDDDDLHTSDHHANTVE</sequence>
<dbReference type="Pfam" id="PF08268">
    <property type="entry name" value="FBA_3"/>
    <property type="match status" value="1"/>
</dbReference>
<evidence type="ECO:0000313" key="3">
    <source>
        <dbReference type="EMBL" id="GAA0148182.1"/>
    </source>
</evidence>
<dbReference type="NCBIfam" id="TIGR01640">
    <property type="entry name" value="F_box_assoc_1"/>
    <property type="match status" value="1"/>
</dbReference>
<dbReference type="EMBL" id="BAABME010016962">
    <property type="protein sequence ID" value="GAA0148182.1"/>
    <property type="molecule type" value="Genomic_DNA"/>
</dbReference>
<gene>
    <name evidence="3" type="ORF">LIER_36665</name>
</gene>
<dbReference type="InterPro" id="IPR013187">
    <property type="entry name" value="F-box-assoc_dom_typ3"/>
</dbReference>
<name>A0AAV3PDR3_LITER</name>
<dbReference type="PANTHER" id="PTHR31672">
    <property type="entry name" value="BNACNNG10540D PROTEIN"/>
    <property type="match status" value="1"/>
</dbReference>
<evidence type="ECO:0000259" key="2">
    <source>
        <dbReference type="Pfam" id="PF08268"/>
    </source>
</evidence>
<feature type="domain" description="F-box associated beta-propeller type 3" evidence="2">
    <location>
        <begin position="44"/>
        <end position="211"/>
    </location>
</feature>
<organism evidence="3 4">
    <name type="scientific">Lithospermum erythrorhizon</name>
    <name type="common">Purple gromwell</name>
    <name type="synonym">Lithospermum officinale var. erythrorhizon</name>
    <dbReference type="NCBI Taxonomy" id="34254"/>
    <lineage>
        <taxon>Eukaryota</taxon>
        <taxon>Viridiplantae</taxon>
        <taxon>Streptophyta</taxon>
        <taxon>Embryophyta</taxon>
        <taxon>Tracheophyta</taxon>
        <taxon>Spermatophyta</taxon>
        <taxon>Magnoliopsida</taxon>
        <taxon>eudicotyledons</taxon>
        <taxon>Gunneridae</taxon>
        <taxon>Pentapetalae</taxon>
        <taxon>asterids</taxon>
        <taxon>lamiids</taxon>
        <taxon>Boraginales</taxon>
        <taxon>Boraginaceae</taxon>
        <taxon>Boraginoideae</taxon>
        <taxon>Lithospermeae</taxon>
        <taxon>Lithospermum</taxon>
    </lineage>
</organism>
<evidence type="ECO:0000313" key="4">
    <source>
        <dbReference type="Proteomes" id="UP001454036"/>
    </source>
</evidence>
<feature type="compositionally biased region" description="Acidic residues" evidence="1">
    <location>
        <begin position="303"/>
        <end position="315"/>
    </location>
</feature>
<dbReference type="InterPro" id="IPR017451">
    <property type="entry name" value="F-box-assoc_interact_dom"/>
</dbReference>
<dbReference type="AlphaFoldDB" id="A0AAV3PDR3"/>
<feature type="region of interest" description="Disordered" evidence="1">
    <location>
        <begin position="303"/>
        <end position="327"/>
    </location>
</feature>
<accession>A0AAV3PDR3</accession>
<dbReference type="Proteomes" id="UP001454036">
    <property type="component" value="Unassembled WGS sequence"/>
</dbReference>